<keyword evidence="13" id="KW-1185">Reference proteome</keyword>
<evidence type="ECO:0000256" key="2">
    <source>
        <dbReference type="ARBA" id="ARBA00006742"/>
    </source>
</evidence>
<evidence type="ECO:0000313" key="13">
    <source>
        <dbReference type="Proteomes" id="UP000324974"/>
    </source>
</evidence>
<keyword evidence="4" id="KW-0813">Transport</keyword>
<dbReference type="NCBIfam" id="TIGR00739">
    <property type="entry name" value="yajC"/>
    <property type="match status" value="1"/>
</dbReference>
<evidence type="ECO:0000256" key="3">
    <source>
        <dbReference type="ARBA" id="ARBA00014962"/>
    </source>
</evidence>
<keyword evidence="9" id="KW-0811">Translocation</keyword>
<dbReference type="PRINTS" id="PR01853">
    <property type="entry name" value="YAJCTRNLCASE"/>
</dbReference>
<dbReference type="Proteomes" id="UP000324974">
    <property type="component" value="Chromosome"/>
</dbReference>
<evidence type="ECO:0000256" key="9">
    <source>
        <dbReference type="ARBA" id="ARBA00023010"/>
    </source>
</evidence>
<evidence type="ECO:0000313" key="12">
    <source>
        <dbReference type="EMBL" id="QEL14132.1"/>
    </source>
</evidence>
<sequence>MPAYILIAQDPAPATDAPTKKQQAGPFGDPMFPMLLMGLAVVFLFILPMRKQKREQQQMLSSVKRGARVVTTSGIIGTVVTVKDNEDEMTIRSEDAKIKVLKSSIARVLGQEESEPAKA</sequence>
<gene>
    <name evidence="12" type="primary">yajC</name>
    <name evidence="12" type="ORF">PX52LOC_01000</name>
</gene>
<dbReference type="Pfam" id="PF02699">
    <property type="entry name" value="YajC"/>
    <property type="match status" value="1"/>
</dbReference>
<keyword evidence="6 11" id="KW-0812">Transmembrane</keyword>
<evidence type="ECO:0000256" key="10">
    <source>
        <dbReference type="ARBA" id="ARBA00023136"/>
    </source>
</evidence>
<dbReference type="InterPro" id="IPR003849">
    <property type="entry name" value="Preprotein_translocase_YajC"/>
</dbReference>
<dbReference type="AlphaFoldDB" id="A0A5C1A8N9"/>
<name>A0A5C1A8N9_9BACT</name>
<comment type="similarity">
    <text evidence="2">Belongs to the YajC family.</text>
</comment>
<evidence type="ECO:0000256" key="8">
    <source>
        <dbReference type="ARBA" id="ARBA00022989"/>
    </source>
</evidence>
<dbReference type="KEGG" id="lrs:PX52LOC_01000"/>
<dbReference type="EMBL" id="CP042425">
    <property type="protein sequence ID" value="QEL14132.1"/>
    <property type="molecule type" value="Genomic_DNA"/>
</dbReference>
<dbReference type="PANTHER" id="PTHR33909">
    <property type="entry name" value="SEC TRANSLOCON ACCESSORY COMPLEX SUBUNIT YAJC"/>
    <property type="match status" value="1"/>
</dbReference>
<dbReference type="GO" id="GO:0005886">
    <property type="term" value="C:plasma membrane"/>
    <property type="evidence" value="ECO:0007669"/>
    <property type="project" value="UniProtKB-SubCell"/>
</dbReference>
<keyword evidence="10 11" id="KW-0472">Membrane</keyword>
<dbReference type="OrthoDB" id="290900at2"/>
<dbReference type="GO" id="GO:0015031">
    <property type="term" value="P:protein transport"/>
    <property type="evidence" value="ECO:0007669"/>
    <property type="project" value="UniProtKB-KW"/>
</dbReference>
<feature type="transmembrane region" description="Helical" evidence="11">
    <location>
        <begin position="31"/>
        <end position="49"/>
    </location>
</feature>
<accession>A0A5C1A8N9</accession>
<keyword evidence="7" id="KW-0653">Protein transport</keyword>
<comment type="subcellular location">
    <subcellularLocation>
        <location evidence="1">Cell membrane</location>
        <topology evidence="1">Single-pass membrane protein</topology>
    </subcellularLocation>
</comment>
<evidence type="ECO:0000256" key="11">
    <source>
        <dbReference type="SAM" id="Phobius"/>
    </source>
</evidence>
<evidence type="ECO:0000256" key="1">
    <source>
        <dbReference type="ARBA" id="ARBA00004162"/>
    </source>
</evidence>
<keyword evidence="5" id="KW-1003">Cell membrane</keyword>
<dbReference type="PANTHER" id="PTHR33909:SF1">
    <property type="entry name" value="SEC TRANSLOCON ACCESSORY COMPLEX SUBUNIT YAJC"/>
    <property type="match status" value="1"/>
</dbReference>
<dbReference type="SMART" id="SM01323">
    <property type="entry name" value="YajC"/>
    <property type="match status" value="1"/>
</dbReference>
<evidence type="ECO:0000256" key="6">
    <source>
        <dbReference type="ARBA" id="ARBA00022692"/>
    </source>
</evidence>
<reference evidence="13" key="1">
    <citation type="submission" date="2019-08" db="EMBL/GenBank/DDBJ databases">
        <title>Limnoglobus roseus gen. nov., sp. nov., a novel freshwater planctomycete with a giant genome from the family Gemmataceae.</title>
        <authorList>
            <person name="Kulichevskaya I.S."/>
            <person name="Naumoff D.G."/>
            <person name="Miroshnikov K."/>
            <person name="Ivanova A."/>
            <person name="Philippov D.A."/>
            <person name="Hakobyan A."/>
            <person name="Rijpstra I.C."/>
            <person name="Sinninghe Damste J.S."/>
            <person name="Liesack W."/>
            <person name="Dedysh S.N."/>
        </authorList>
    </citation>
    <scope>NUCLEOTIDE SEQUENCE [LARGE SCALE GENOMIC DNA]</scope>
    <source>
        <strain evidence="13">PX52</strain>
    </source>
</reference>
<evidence type="ECO:0000256" key="4">
    <source>
        <dbReference type="ARBA" id="ARBA00022448"/>
    </source>
</evidence>
<proteinExistence type="inferred from homology"/>
<evidence type="ECO:0000256" key="7">
    <source>
        <dbReference type="ARBA" id="ARBA00022927"/>
    </source>
</evidence>
<protein>
    <recommendedName>
        <fullName evidence="3">Sec translocon accessory complex subunit YajC</fullName>
    </recommendedName>
</protein>
<dbReference type="RefSeq" id="WP_149109049.1">
    <property type="nucleotide sequence ID" value="NZ_CP042425.1"/>
</dbReference>
<keyword evidence="8 11" id="KW-1133">Transmembrane helix</keyword>
<organism evidence="12 13">
    <name type="scientific">Limnoglobus roseus</name>
    <dbReference type="NCBI Taxonomy" id="2598579"/>
    <lineage>
        <taxon>Bacteria</taxon>
        <taxon>Pseudomonadati</taxon>
        <taxon>Planctomycetota</taxon>
        <taxon>Planctomycetia</taxon>
        <taxon>Gemmatales</taxon>
        <taxon>Gemmataceae</taxon>
        <taxon>Limnoglobus</taxon>
    </lineage>
</organism>
<evidence type="ECO:0000256" key="5">
    <source>
        <dbReference type="ARBA" id="ARBA00022475"/>
    </source>
</evidence>